<evidence type="ECO:0000313" key="2">
    <source>
        <dbReference type="Proteomes" id="UP000282957"/>
    </source>
</evidence>
<dbReference type="Proteomes" id="UP000282957">
    <property type="component" value="Unassembled WGS sequence"/>
</dbReference>
<reference evidence="1 2" key="1">
    <citation type="submission" date="2019-01" db="EMBL/GenBank/DDBJ databases">
        <authorList>
            <person name="Chen W.-M."/>
        </authorList>
    </citation>
    <scope>NUCLEOTIDE SEQUENCE [LARGE SCALE GENOMIC DNA]</scope>
    <source>
        <strain evidence="1 2">CCP-6</strain>
    </source>
</reference>
<protein>
    <submittedName>
        <fullName evidence="1">Uncharacterized protein</fullName>
    </submittedName>
</protein>
<gene>
    <name evidence="1" type="ORF">EOD42_24130</name>
</gene>
<dbReference type="OrthoDB" id="1680380at2"/>
<comment type="caution">
    <text evidence="1">The sequence shown here is derived from an EMBL/GenBank/DDBJ whole genome shotgun (WGS) entry which is preliminary data.</text>
</comment>
<dbReference type="AlphaFoldDB" id="A0A437LXD1"/>
<accession>A0A437LXD1</accession>
<organism evidence="1 2">
    <name type="scientific">Rhodovarius crocodyli</name>
    <dbReference type="NCBI Taxonomy" id="1979269"/>
    <lineage>
        <taxon>Bacteria</taxon>
        <taxon>Pseudomonadati</taxon>
        <taxon>Pseudomonadota</taxon>
        <taxon>Alphaproteobacteria</taxon>
        <taxon>Acetobacterales</taxon>
        <taxon>Roseomonadaceae</taxon>
        <taxon>Rhodovarius</taxon>
    </lineage>
</organism>
<name>A0A437LXD1_9PROT</name>
<proteinExistence type="predicted"/>
<keyword evidence="2" id="KW-1185">Reference proteome</keyword>
<dbReference type="EMBL" id="SACL01000015">
    <property type="protein sequence ID" value="RVT90040.1"/>
    <property type="molecule type" value="Genomic_DNA"/>
</dbReference>
<evidence type="ECO:0000313" key="1">
    <source>
        <dbReference type="EMBL" id="RVT90040.1"/>
    </source>
</evidence>
<sequence length="166" mass="17931">MTILSEGKPLLLPYRAAAAYHGHSALAMLALTFQGLRGALTRLSPAAPVDRAALTVTSGHPGPGVRDAIEFVTRAVTRGAYTVDRSLPEARVNPHAAISYSFRLHWQDRTLVAALREGVLPDRFYALVAMPKDQHSPATLAEADALKSSIAERVLLEEPESLYAYA</sequence>